<dbReference type="SUPFAM" id="SSF52283">
    <property type="entry name" value="Formate/glycerate dehydrogenase catalytic domain-like"/>
    <property type="match status" value="1"/>
</dbReference>
<feature type="region of interest" description="Disordered" evidence="5">
    <location>
        <begin position="1"/>
        <end position="23"/>
    </location>
</feature>
<organism evidence="8 9">
    <name type="scientific">Nocardiopsis mangrovi</name>
    <dbReference type="NCBI Taxonomy" id="1179818"/>
    <lineage>
        <taxon>Bacteria</taxon>
        <taxon>Bacillati</taxon>
        <taxon>Actinomycetota</taxon>
        <taxon>Actinomycetes</taxon>
        <taxon>Streptosporangiales</taxon>
        <taxon>Nocardiopsidaceae</taxon>
        <taxon>Nocardiopsis</taxon>
    </lineage>
</organism>
<proteinExistence type="inferred from homology"/>
<evidence type="ECO:0000313" key="9">
    <source>
        <dbReference type="Proteomes" id="UP001595923"/>
    </source>
</evidence>
<dbReference type="PANTHER" id="PTHR10996:SF178">
    <property type="entry name" value="2-HYDROXYACID DEHYDROGENASE YGL185C-RELATED"/>
    <property type="match status" value="1"/>
</dbReference>
<dbReference type="Gene3D" id="3.40.50.720">
    <property type="entry name" value="NAD(P)-binding Rossmann-like Domain"/>
    <property type="match status" value="2"/>
</dbReference>
<reference evidence="9" key="1">
    <citation type="journal article" date="2019" name="Int. J. Syst. Evol. Microbiol.">
        <title>The Global Catalogue of Microorganisms (GCM) 10K type strain sequencing project: providing services to taxonomists for standard genome sequencing and annotation.</title>
        <authorList>
            <consortium name="The Broad Institute Genomics Platform"/>
            <consortium name="The Broad Institute Genome Sequencing Center for Infectious Disease"/>
            <person name="Wu L."/>
            <person name="Ma J."/>
        </authorList>
    </citation>
    <scope>NUCLEOTIDE SEQUENCE [LARGE SCALE GENOMIC DNA]</scope>
    <source>
        <strain evidence="9">XZYJ18</strain>
    </source>
</reference>
<comment type="caution">
    <text evidence="8">The sequence shown here is derived from an EMBL/GenBank/DDBJ whole genome shotgun (WGS) entry which is preliminary data.</text>
</comment>
<evidence type="ECO:0000259" key="7">
    <source>
        <dbReference type="Pfam" id="PF02826"/>
    </source>
</evidence>
<evidence type="ECO:0000256" key="3">
    <source>
        <dbReference type="ARBA" id="ARBA00023027"/>
    </source>
</evidence>
<dbReference type="PANTHER" id="PTHR10996">
    <property type="entry name" value="2-HYDROXYACID DEHYDROGENASE-RELATED"/>
    <property type="match status" value="1"/>
</dbReference>
<dbReference type="CDD" id="cd12167">
    <property type="entry name" value="2-Hacid_dh_8"/>
    <property type="match status" value="1"/>
</dbReference>
<evidence type="ECO:0000256" key="5">
    <source>
        <dbReference type="SAM" id="MobiDB-lite"/>
    </source>
</evidence>
<keyword evidence="3" id="KW-0520">NAD</keyword>
<sequence>MRVPDHADQRRTDTTADTPGRRPHTLLAMGDAAFAHQFGPALLDRLAASSRLGEPLRVGSFDGPTARARLAAVEVLVTSWGCPPITARVLDAAPHLRAVLHAAGSVRGHVPPEVFDRGILVTTAAAANAIPVAEYTLAMVLAAGKRVPFLARRARVHRSDWSYVSGLGPLSNRGRTVCLVGWSRVGRLVGERLRPFDIDVLVVDPHADPGDVASLGARLVAPAEAFPRSDVLSLHAPLLPATRRMIDAAALALLPDGATLINTARGGLVDTDALARECGTGRLYAILDVTDPEPLPDTSPLYDCPNVVLTPHVAGSLASETERMTLAALDELDRYRTGRPPLDRVTPEVLGVMA</sequence>
<dbReference type="InterPro" id="IPR036291">
    <property type="entry name" value="NAD(P)-bd_dom_sf"/>
</dbReference>
<dbReference type="InterPro" id="IPR029753">
    <property type="entry name" value="D-isomer_DH_CS"/>
</dbReference>
<dbReference type="EMBL" id="JBHSFQ010000005">
    <property type="protein sequence ID" value="MFC4561712.1"/>
    <property type="molecule type" value="Genomic_DNA"/>
</dbReference>
<gene>
    <name evidence="8" type="ORF">ACFO4E_07570</name>
</gene>
<dbReference type="Pfam" id="PF00389">
    <property type="entry name" value="2-Hacid_dh"/>
    <property type="match status" value="1"/>
</dbReference>
<feature type="compositionally biased region" description="Basic and acidic residues" evidence="5">
    <location>
        <begin position="1"/>
        <end position="14"/>
    </location>
</feature>
<dbReference type="PROSITE" id="PS00670">
    <property type="entry name" value="D_2_HYDROXYACID_DH_2"/>
    <property type="match status" value="1"/>
</dbReference>
<evidence type="ECO:0000313" key="8">
    <source>
        <dbReference type="EMBL" id="MFC4561712.1"/>
    </source>
</evidence>
<comment type="similarity">
    <text evidence="1 4">Belongs to the D-isomer specific 2-hydroxyacid dehydrogenase family.</text>
</comment>
<keyword evidence="9" id="KW-1185">Reference proteome</keyword>
<evidence type="ECO:0000256" key="4">
    <source>
        <dbReference type="RuleBase" id="RU003719"/>
    </source>
</evidence>
<dbReference type="SUPFAM" id="SSF51735">
    <property type="entry name" value="NAD(P)-binding Rossmann-fold domains"/>
    <property type="match status" value="1"/>
</dbReference>
<evidence type="ECO:0000259" key="6">
    <source>
        <dbReference type="Pfam" id="PF00389"/>
    </source>
</evidence>
<evidence type="ECO:0000256" key="2">
    <source>
        <dbReference type="ARBA" id="ARBA00023002"/>
    </source>
</evidence>
<dbReference type="Proteomes" id="UP001595923">
    <property type="component" value="Unassembled WGS sequence"/>
</dbReference>
<evidence type="ECO:0000256" key="1">
    <source>
        <dbReference type="ARBA" id="ARBA00005854"/>
    </source>
</evidence>
<keyword evidence="2 4" id="KW-0560">Oxidoreductase</keyword>
<accession>A0ABV9DSM9</accession>
<dbReference type="InterPro" id="IPR050223">
    <property type="entry name" value="D-isomer_2-hydroxyacid_DH"/>
</dbReference>
<dbReference type="InterPro" id="IPR006140">
    <property type="entry name" value="D-isomer_DH_NAD-bd"/>
</dbReference>
<dbReference type="RefSeq" id="WP_378572329.1">
    <property type="nucleotide sequence ID" value="NZ_JBHSFQ010000005.1"/>
</dbReference>
<dbReference type="Pfam" id="PF02826">
    <property type="entry name" value="2-Hacid_dh_C"/>
    <property type="match status" value="1"/>
</dbReference>
<dbReference type="InterPro" id="IPR006139">
    <property type="entry name" value="D-isomer_2_OHA_DH_cat_dom"/>
</dbReference>
<protein>
    <submittedName>
        <fullName evidence="8">Hydroxyacid dehydrogenase</fullName>
    </submittedName>
</protein>
<feature type="domain" description="D-isomer specific 2-hydroxyacid dehydrogenase NAD-binding" evidence="7">
    <location>
        <begin position="137"/>
        <end position="314"/>
    </location>
</feature>
<feature type="domain" description="D-isomer specific 2-hydroxyacid dehydrogenase catalytic" evidence="6">
    <location>
        <begin position="69"/>
        <end position="345"/>
    </location>
</feature>
<name>A0ABV9DSM9_9ACTN</name>